<protein>
    <submittedName>
        <fullName evidence="1">Uncharacterized protein</fullName>
    </submittedName>
</protein>
<accession>A0ABY9WII1</accession>
<name>A0ABY9WII1_9BACT</name>
<evidence type="ECO:0000313" key="2">
    <source>
        <dbReference type="Proteomes" id="UP001611383"/>
    </source>
</evidence>
<keyword evidence="2" id="KW-1185">Reference proteome</keyword>
<gene>
    <name evidence="1" type="ORF">F0U60_02520</name>
</gene>
<sequence>MAIQQQFFLKEDESGVGVDTNIVEMGSKDGMLLRIFPVDNYSFPEEIKRHAKKWHVIKVPLLGQKDGKDLVCITDAILGSAKGKEDKKDDLPRMTPKKRA</sequence>
<dbReference type="RefSeq" id="WP_395813539.1">
    <property type="nucleotide sequence ID" value="NZ_CP043494.1"/>
</dbReference>
<organism evidence="1 2">
    <name type="scientific">Archangium minus</name>
    <dbReference type="NCBI Taxonomy" id="83450"/>
    <lineage>
        <taxon>Bacteria</taxon>
        <taxon>Pseudomonadati</taxon>
        <taxon>Myxococcota</taxon>
        <taxon>Myxococcia</taxon>
        <taxon>Myxococcales</taxon>
        <taxon>Cystobacterineae</taxon>
        <taxon>Archangiaceae</taxon>
        <taxon>Archangium</taxon>
    </lineage>
</organism>
<proteinExistence type="predicted"/>
<dbReference type="EMBL" id="CP043494">
    <property type="protein sequence ID" value="WNG43093.1"/>
    <property type="molecule type" value="Genomic_DNA"/>
</dbReference>
<dbReference type="Proteomes" id="UP001611383">
    <property type="component" value="Chromosome"/>
</dbReference>
<reference evidence="1 2" key="1">
    <citation type="submission" date="2019-08" db="EMBL/GenBank/DDBJ databases">
        <title>Archangium and Cystobacter genomes.</title>
        <authorList>
            <person name="Chen I.-C.K."/>
            <person name="Wielgoss S."/>
        </authorList>
    </citation>
    <scope>NUCLEOTIDE SEQUENCE [LARGE SCALE GENOMIC DNA]</scope>
    <source>
        <strain evidence="1 2">Cbm 6</strain>
    </source>
</reference>
<evidence type="ECO:0000313" key="1">
    <source>
        <dbReference type="EMBL" id="WNG43093.1"/>
    </source>
</evidence>